<dbReference type="Gene3D" id="1.25.40.20">
    <property type="entry name" value="Ankyrin repeat-containing domain"/>
    <property type="match status" value="2"/>
</dbReference>
<organism evidence="4 5">
    <name type="scientific">Chaetomidium leptoderma</name>
    <dbReference type="NCBI Taxonomy" id="669021"/>
    <lineage>
        <taxon>Eukaryota</taxon>
        <taxon>Fungi</taxon>
        <taxon>Dikarya</taxon>
        <taxon>Ascomycota</taxon>
        <taxon>Pezizomycotina</taxon>
        <taxon>Sordariomycetes</taxon>
        <taxon>Sordariomycetidae</taxon>
        <taxon>Sordariales</taxon>
        <taxon>Chaetomiaceae</taxon>
        <taxon>Chaetomidium</taxon>
    </lineage>
</organism>
<comment type="caution">
    <text evidence="4">The sequence shown here is derived from an EMBL/GenBank/DDBJ whole genome shotgun (WGS) entry which is preliminary data.</text>
</comment>
<keyword evidence="2 3" id="KW-0040">ANK repeat</keyword>
<name>A0AAN6VH67_9PEZI</name>
<evidence type="ECO:0000256" key="1">
    <source>
        <dbReference type="ARBA" id="ARBA00022737"/>
    </source>
</evidence>
<evidence type="ECO:0000256" key="2">
    <source>
        <dbReference type="ARBA" id="ARBA00023043"/>
    </source>
</evidence>
<dbReference type="SUPFAM" id="SSF48403">
    <property type="entry name" value="Ankyrin repeat"/>
    <property type="match status" value="1"/>
</dbReference>
<reference evidence="4" key="1">
    <citation type="journal article" date="2023" name="Mol. Phylogenet. Evol.">
        <title>Genome-scale phylogeny and comparative genomics of the fungal order Sordariales.</title>
        <authorList>
            <person name="Hensen N."/>
            <person name="Bonometti L."/>
            <person name="Westerberg I."/>
            <person name="Brannstrom I.O."/>
            <person name="Guillou S."/>
            <person name="Cros-Aarteil S."/>
            <person name="Calhoun S."/>
            <person name="Haridas S."/>
            <person name="Kuo A."/>
            <person name="Mondo S."/>
            <person name="Pangilinan J."/>
            <person name="Riley R."/>
            <person name="LaButti K."/>
            <person name="Andreopoulos B."/>
            <person name="Lipzen A."/>
            <person name="Chen C."/>
            <person name="Yan M."/>
            <person name="Daum C."/>
            <person name="Ng V."/>
            <person name="Clum A."/>
            <person name="Steindorff A."/>
            <person name="Ohm R.A."/>
            <person name="Martin F."/>
            <person name="Silar P."/>
            <person name="Natvig D.O."/>
            <person name="Lalanne C."/>
            <person name="Gautier V."/>
            <person name="Ament-Velasquez S.L."/>
            <person name="Kruys A."/>
            <person name="Hutchinson M.I."/>
            <person name="Powell A.J."/>
            <person name="Barry K."/>
            <person name="Miller A.N."/>
            <person name="Grigoriev I.V."/>
            <person name="Debuchy R."/>
            <person name="Gladieux P."/>
            <person name="Hiltunen Thoren M."/>
            <person name="Johannesson H."/>
        </authorList>
    </citation>
    <scope>NUCLEOTIDE SEQUENCE</scope>
    <source>
        <strain evidence="4">CBS 538.74</strain>
    </source>
</reference>
<sequence length="469" mass="52327">MARFDSLPNELLGPFAEAIVTDVRRQDLAALAAFTLTCRRFYDAGNPVLYAKATVRHPYLLAWAAETGNVAILTRLLRLGMSPNTRFARAGWFRWASNILPCHDELTRDPWKFFREVYLVPDEDVQDDPDYRHHGLPPVNLWAFCSTAPAQSRFRALGAVAFPLHFAAANGHLEIISALLSAGAWLDVPSRQFHPIRWDKFLIADPQAELSPALTDHYYDMERTPLYTALSVGQDEAFWALRAGGAAILEIFSGYTSLLHHALELGNRAIAERLLDVTTAADANKKDMLGRSLFWMAYCDNNISAMRHLAKLGANVDEDFGTGYTPLFDACLFAKPDMATELLRLGAATETVFTGPYGLNLSAFEWLGFDVRGLKPLGICAWLVDHPPEHLLAQADYWKQLPKDGGITSEELKGLGQELFKLLIDAGADVEGGVIDKWEELSDRVISQIQRRILARKRERLAQESDTGL</sequence>
<dbReference type="InterPro" id="IPR036770">
    <property type="entry name" value="Ankyrin_rpt-contain_sf"/>
</dbReference>
<keyword evidence="5" id="KW-1185">Reference proteome</keyword>
<protein>
    <submittedName>
        <fullName evidence="4">Ankyrin repeat-containing domain protein</fullName>
    </submittedName>
</protein>
<evidence type="ECO:0000313" key="5">
    <source>
        <dbReference type="Proteomes" id="UP001302745"/>
    </source>
</evidence>
<dbReference type="EMBL" id="MU857070">
    <property type="protein sequence ID" value="KAK4150465.1"/>
    <property type="molecule type" value="Genomic_DNA"/>
</dbReference>
<accession>A0AAN6VH67</accession>
<dbReference type="Pfam" id="PF12796">
    <property type="entry name" value="Ank_2"/>
    <property type="match status" value="1"/>
</dbReference>
<evidence type="ECO:0000313" key="4">
    <source>
        <dbReference type="EMBL" id="KAK4150465.1"/>
    </source>
</evidence>
<feature type="repeat" description="ANK" evidence="3">
    <location>
        <begin position="163"/>
        <end position="191"/>
    </location>
</feature>
<dbReference type="Proteomes" id="UP001302745">
    <property type="component" value="Unassembled WGS sequence"/>
</dbReference>
<dbReference type="AlphaFoldDB" id="A0AAN6VH67"/>
<evidence type="ECO:0000256" key="3">
    <source>
        <dbReference type="PROSITE-ProRule" id="PRU00023"/>
    </source>
</evidence>
<dbReference type="PROSITE" id="PS50088">
    <property type="entry name" value="ANK_REPEAT"/>
    <property type="match status" value="1"/>
</dbReference>
<dbReference type="Pfam" id="PF00023">
    <property type="entry name" value="Ank"/>
    <property type="match status" value="1"/>
</dbReference>
<dbReference type="PROSITE" id="PS50297">
    <property type="entry name" value="ANK_REP_REGION"/>
    <property type="match status" value="1"/>
</dbReference>
<dbReference type="PANTHER" id="PTHR24198">
    <property type="entry name" value="ANKYRIN REPEAT AND PROTEIN KINASE DOMAIN-CONTAINING PROTEIN"/>
    <property type="match status" value="1"/>
</dbReference>
<dbReference type="SMART" id="SM00248">
    <property type="entry name" value="ANK"/>
    <property type="match status" value="6"/>
</dbReference>
<gene>
    <name evidence="4" type="ORF">C8A00DRAFT_36930</name>
</gene>
<dbReference type="PANTHER" id="PTHR24198:SF165">
    <property type="entry name" value="ANKYRIN REPEAT-CONTAINING PROTEIN-RELATED"/>
    <property type="match status" value="1"/>
</dbReference>
<proteinExistence type="predicted"/>
<keyword evidence="1" id="KW-0677">Repeat</keyword>
<dbReference type="InterPro" id="IPR002110">
    <property type="entry name" value="Ankyrin_rpt"/>
</dbReference>
<reference evidence="4" key="2">
    <citation type="submission" date="2023-05" db="EMBL/GenBank/DDBJ databases">
        <authorList>
            <consortium name="Lawrence Berkeley National Laboratory"/>
            <person name="Steindorff A."/>
            <person name="Hensen N."/>
            <person name="Bonometti L."/>
            <person name="Westerberg I."/>
            <person name="Brannstrom I.O."/>
            <person name="Guillou S."/>
            <person name="Cros-Aarteil S."/>
            <person name="Calhoun S."/>
            <person name="Haridas S."/>
            <person name="Kuo A."/>
            <person name="Mondo S."/>
            <person name="Pangilinan J."/>
            <person name="Riley R."/>
            <person name="Labutti K."/>
            <person name="Andreopoulos B."/>
            <person name="Lipzen A."/>
            <person name="Chen C."/>
            <person name="Yanf M."/>
            <person name="Daum C."/>
            <person name="Ng V."/>
            <person name="Clum A."/>
            <person name="Ohm R."/>
            <person name="Martin F."/>
            <person name="Silar P."/>
            <person name="Natvig D."/>
            <person name="Lalanne C."/>
            <person name="Gautier V."/>
            <person name="Ament-Velasquez S.L."/>
            <person name="Kruys A."/>
            <person name="Hutchinson M.I."/>
            <person name="Powell A.J."/>
            <person name="Barry K."/>
            <person name="Miller A.N."/>
            <person name="Grigoriev I.V."/>
            <person name="Debuchy R."/>
            <person name="Gladieux P."/>
            <person name="Thoren M.H."/>
            <person name="Johannesson H."/>
        </authorList>
    </citation>
    <scope>NUCLEOTIDE SEQUENCE</scope>
    <source>
        <strain evidence="4">CBS 538.74</strain>
    </source>
</reference>